<dbReference type="InterPro" id="IPR017896">
    <property type="entry name" value="4Fe4S_Fe-S-bd"/>
</dbReference>
<keyword evidence="4" id="KW-0288">FMN</keyword>
<dbReference type="GO" id="GO:0008137">
    <property type="term" value="F:NADH dehydrogenase (ubiquinone) activity"/>
    <property type="evidence" value="ECO:0007669"/>
    <property type="project" value="InterPro"/>
</dbReference>
<comment type="cofactor">
    <cofactor evidence="1">
        <name>FMN</name>
        <dbReference type="ChEBI" id="CHEBI:58210"/>
    </cofactor>
</comment>
<keyword evidence="3" id="KW-0285">Flavoprotein</keyword>
<evidence type="ECO:0000256" key="5">
    <source>
        <dbReference type="ARBA" id="ARBA00022723"/>
    </source>
</evidence>
<dbReference type="Gene3D" id="3.40.109.10">
    <property type="entry name" value="NADH Oxidase"/>
    <property type="match status" value="1"/>
</dbReference>
<protein>
    <submittedName>
        <fullName evidence="10">4Fe-4S dicluster domain-containing protein</fullName>
    </submittedName>
</protein>
<dbReference type="GO" id="GO:0016491">
    <property type="term" value="F:oxidoreductase activity"/>
    <property type="evidence" value="ECO:0007669"/>
    <property type="project" value="UniProtKB-KW"/>
</dbReference>
<dbReference type="InterPro" id="IPR000283">
    <property type="entry name" value="NADH_UbQ_OxRdtase_75kDa_su_CS"/>
</dbReference>
<dbReference type="Proteomes" id="UP000471031">
    <property type="component" value="Unassembled WGS sequence"/>
</dbReference>
<dbReference type="Pfam" id="PF00881">
    <property type="entry name" value="Nitroreductase"/>
    <property type="match status" value="1"/>
</dbReference>
<keyword evidence="6" id="KW-0560">Oxidoreductase</keyword>
<dbReference type="Pfam" id="PF13187">
    <property type="entry name" value="Fer4_9"/>
    <property type="match status" value="1"/>
</dbReference>
<evidence type="ECO:0000256" key="4">
    <source>
        <dbReference type="ARBA" id="ARBA00022643"/>
    </source>
</evidence>
<dbReference type="GO" id="GO:0051536">
    <property type="term" value="F:iron-sulfur cluster binding"/>
    <property type="evidence" value="ECO:0007669"/>
    <property type="project" value="UniProtKB-KW"/>
</dbReference>
<dbReference type="GO" id="GO:0046872">
    <property type="term" value="F:metal ion binding"/>
    <property type="evidence" value="ECO:0007669"/>
    <property type="project" value="UniProtKB-KW"/>
</dbReference>
<gene>
    <name evidence="10" type="ORF">GTO89_07725</name>
</gene>
<evidence type="ECO:0000256" key="2">
    <source>
        <dbReference type="ARBA" id="ARBA00007118"/>
    </source>
</evidence>
<keyword evidence="8" id="KW-0411">Iron-sulfur</keyword>
<dbReference type="Gene3D" id="3.30.70.20">
    <property type="match status" value="1"/>
</dbReference>
<dbReference type="GO" id="GO:0016020">
    <property type="term" value="C:membrane"/>
    <property type="evidence" value="ECO:0007669"/>
    <property type="project" value="InterPro"/>
</dbReference>
<dbReference type="PROSITE" id="PS51379">
    <property type="entry name" value="4FE4S_FER_2"/>
    <property type="match status" value="2"/>
</dbReference>
<evidence type="ECO:0000259" key="9">
    <source>
        <dbReference type="PROSITE" id="PS51379"/>
    </source>
</evidence>
<dbReference type="PROSITE" id="PS00643">
    <property type="entry name" value="COMPLEX1_75K_3"/>
    <property type="match status" value="1"/>
</dbReference>
<feature type="domain" description="4Fe-4S ferredoxin-type" evidence="9">
    <location>
        <begin position="12"/>
        <end position="41"/>
    </location>
</feature>
<evidence type="ECO:0000256" key="8">
    <source>
        <dbReference type="ARBA" id="ARBA00023014"/>
    </source>
</evidence>
<dbReference type="OrthoDB" id="368873at2"/>
<sequence length="311" mass="34359">MTVHTSRTQEPGRVVIDHDRCVRCGRCVNLCSGLVLSMVDTGGPVQIDQQRLFGCIGCGQCMAACPQGCIQVEGREISPADLLPLPPQEARTAYEPLHALLLARRSVRRFQARAVEREIVDQIIDASSTAPMGIPPSDVRLFVLDSREKVRQLSDDIAEVAKKSAWLFSPLANEVARPFISKEDYELRKGFIHPMLQFLVEAHGQGENWILYDAPLAMLFYGSPYSDPADPYIAATYAMLAGESLGLGTCMIGAAAPFIRYSDELQRKYGIEMKTAAALFVLFGYPEATYRRALRRTFAKVTFYGGNNAAD</sequence>
<dbReference type="InterPro" id="IPR029479">
    <property type="entry name" value="Nitroreductase"/>
</dbReference>
<evidence type="ECO:0000313" key="10">
    <source>
        <dbReference type="EMBL" id="MZP42924.1"/>
    </source>
</evidence>
<keyword evidence="7" id="KW-0408">Iron</keyword>
<reference evidence="10 11" key="1">
    <citation type="submission" date="2020-01" db="EMBL/GenBank/DDBJ databases">
        <title>Whole genome sequence of Heliobacterium gestii DSM 11169.</title>
        <authorList>
            <person name="Kyndt J.A."/>
            <person name="Meyer T.E."/>
        </authorList>
    </citation>
    <scope>NUCLEOTIDE SEQUENCE [LARGE SCALE GENOMIC DNA]</scope>
    <source>
        <strain evidence="10 11">DSM 11169</strain>
    </source>
</reference>
<dbReference type="InterPro" id="IPR000415">
    <property type="entry name" value="Nitroreductase-like"/>
</dbReference>
<dbReference type="AlphaFoldDB" id="A0A845LC56"/>
<proteinExistence type="inferred from homology"/>
<evidence type="ECO:0000256" key="3">
    <source>
        <dbReference type="ARBA" id="ARBA00022630"/>
    </source>
</evidence>
<dbReference type="SUPFAM" id="SSF54862">
    <property type="entry name" value="4Fe-4S ferredoxins"/>
    <property type="match status" value="1"/>
</dbReference>
<dbReference type="RefSeq" id="WP_161261492.1">
    <property type="nucleotide sequence ID" value="NZ_JAFBDC010000004.1"/>
</dbReference>
<dbReference type="EMBL" id="WXEX01000005">
    <property type="protein sequence ID" value="MZP42924.1"/>
    <property type="molecule type" value="Genomic_DNA"/>
</dbReference>
<dbReference type="SUPFAM" id="SSF55469">
    <property type="entry name" value="FMN-dependent nitroreductase-like"/>
    <property type="match status" value="1"/>
</dbReference>
<dbReference type="GO" id="GO:0042773">
    <property type="term" value="P:ATP synthesis coupled electron transport"/>
    <property type="evidence" value="ECO:0007669"/>
    <property type="project" value="InterPro"/>
</dbReference>
<dbReference type="InterPro" id="IPR017900">
    <property type="entry name" value="4Fe4S_Fe_S_CS"/>
</dbReference>
<evidence type="ECO:0000256" key="1">
    <source>
        <dbReference type="ARBA" id="ARBA00001917"/>
    </source>
</evidence>
<organism evidence="10 11">
    <name type="scientific">Heliomicrobium gestii</name>
    <name type="common">Heliobacterium gestii</name>
    <dbReference type="NCBI Taxonomy" id="2699"/>
    <lineage>
        <taxon>Bacteria</taxon>
        <taxon>Bacillati</taxon>
        <taxon>Bacillota</taxon>
        <taxon>Clostridia</taxon>
        <taxon>Eubacteriales</taxon>
        <taxon>Heliobacteriaceae</taxon>
        <taxon>Heliomicrobium</taxon>
    </lineage>
</organism>
<evidence type="ECO:0000256" key="6">
    <source>
        <dbReference type="ARBA" id="ARBA00023002"/>
    </source>
</evidence>
<keyword evidence="11" id="KW-1185">Reference proteome</keyword>
<feature type="domain" description="4Fe-4S ferredoxin-type" evidence="9">
    <location>
        <begin position="43"/>
        <end position="75"/>
    </location>
</feature>
<dbReference type="PROSITE" id="PS00198">
    <property type="entry name" value="4FE4S_FER_1"/>
    <property type="match status" value="1"/>
</dbReference>
<evidence type="ECO:0000313" key="11">
    <source>
        <dbReference type="Proteomes" id="UP000471031"/>
    </source>
</evidence>
<name>A0A845LC56_HELGE</name>
<comment type="similarity">
    <text evidence="2">Belongs to the nitroreductase family.</text>
</comment>
<dbReference type="PANTHER" id="PTHR43673">
    <property type="entry name" value="NAD(P)H NITROREDUCTASE YDGI-RELATED"/>
    <property type="match status" value="1"/>
</dbReference>
<dbReference type="PANTHER" id="PTHR43673:SF2">
    <property type="entry name" value="NITROREDUCTASE"/>
    <property type="match status" value="1"/>
</dbReference>
<accession>A0A845LC56</accession>
<evidence type="ECO:0000256" key="7">
    <source>
        <dbReference type="ARBA" id="ARBA00023004"/>
    </source>
</evidence>
<comment type="caution">
    <text evidence="10">The sequence shown here is derived from an EMBL/GenBank/DDBJ whole genome shotgun (WGS) entry which is preliminary data.</text>
</comment>
<keyword evidence="5" id="KW-0479">Metal-binding</keyword>